<dbReference type="InterPro" id="IPR047057">
    <property type="entry name" value="MerR_fam"/>
</dbReference>
<evidence type="ECO:0000256" key="2">
    <source>
        <dbReference type="SAM" id="Coils"/>
    </source>
</evidence>
<evidence type="ECO:0000313" key="4">
    <source>
        <dbReference type="EMBL" id="MBK1787973.1"/>
    </source>
</evidence>
<dbReference type="GO" id="GO:0003700">
    <property type="term" value="F:DNA-binding transcription factor activity"/>
    <property type="evidence" value="ECO:0007669"/>
    <property type="project" value="InterPro"/>
</dbReference>
<dbReference type="PANTHER" id="PTHR30204">
    <property type="entry name" value="REDOX-CYCLING DRUG-SENSING TRANSCRIPTIONAL ACTIVATOR SOXR"/>
    <property type="match status" value="1"/>
</dbReference>
<comment type="caution">
    <text evidence="4">The sequence shown here is derived from an EMBL/GenBank/DDBJ whole genome shotgun (WGS) entry which is preliminary data.</text>
</comment>
<proteinExistence type="predicted"/>
<keyword evidence="1" id="KW-0238">DNA-binding</keyword>
<dbReference type="SUPFAM" id="SSF46955">
    <property type="entry name" value="Putative DNA-binding domain"/>
    <property type="match status" value="1"/>
</dbReference>
<keyword evidence="2" id="KW-0175">Coiled coil</keyword>
<dbReference type="InterPro" id="IPR009061">
    <property type="entry name" value="DNA-bd_dom_put_sf"/>
</dbReference>
<dbReference type="PROSITE" id="PS50937">
    <property type="entry name" value="HTH_MERR_2"/>
    <property type="match status" value="1"/>
</dbReference>
<dbReference type="RefSeq" id="WP_200323204.1">
    <property type="nucleotide sequence ID" value="NZ_JAENJH010000008.1"/>
</dbReference>
<accession>A0A934QZ73</accession>
<gene>
    <name evidence="4" type="ORF">JHE00_26885</name>
</gene>
<evidence type="ECO:0000256" key="1">
    <source>
        <dbReference type="ARBA" id="ARBA00023125"/>
    </source>
</evidence>
<organism evidence="4 5">
    <name type="scientific">Prauserella cavernicola</name>
    <dbReference type="NCBI Taxonomy" id="2800127"/>
    <lineage>
        <taxon>Bacteria</taxon>
        <taxon>Bacillati</taxon>
        <taxon>Actinomycetota</taxon>
        <taxon>Actinomycetes</taxon>
        <taxon>Pseudonocardiales</taxon>
        <taxon>Pseudonocardiaceae</taxon>
        <taxon>Prauserella</taxon>
    </lineage>
</organism>
<dbReference type="GO" id="GO:0003677">
    <property type="term" value="F:DNA binding"/>
    <property type="evidence" value="ECO:0007669"/>
    <property type="project" value="UniProtKB-KW"/>
</dbReference>
<keyword evidence="5" id="KW-1185">Reference proteome</keyword>
<protein>
    <submittedName>
        <fullName evidence="4">MerR family transcriptional regulator</fullName>
    </submittedName>
</protein>
<name>A0A934QZ73_9PSEU</name>
<feature type="coiled-coil region" evidence="2">
    <location>
        <begin position="72"/>
        <end position="106"/>
    </location>
</feature>
<dbReference type="CDD" id="cd00592">
    <property type="entry name" value="HTH_MerR-like"/>
    <property type="match status" value="1"/>
</dbReference>
<dbReference type="Pfam" id="PF13411">
    <property type="entry name" value="MerR_1"/>
    <property type="match status" value="1"/>
</dbReference>
<dbReference type="EMBL" id="JAENJH010000008">
    <property type="protein sequence ID" value="MBK1787973.1"/>
    <property type="molecule type" value="Genomic_DNA"/>
</dbReference>
<feature type="domain" description="HTH merR-type" evidence="3">
    <location>
        <begin position="1"/>
        <end position="69"/>
    </location>
</feature>
<sequence length="249" mass="27215">MRIGELAGLVGISTRAVRHYHKLDVLPEPSRLANGYREYTLRDAVVLARVKRLTELGLSLGEVREVIASDAKTNLRVLLAELDADLASQEEEIRRRRARLADLLRRESLHPDDPVSDGVAALLGNLPDGASGLAAREREWLALLDSSIGDAPRREIADLANALAADPDYPDRMRRFYQAMDELEDADPDDPRIGVLAAELAESLPRGLLGLLPPAAAPRAAHTARDFLEELSPAQAEVVRRAFSVLAGE</sequence>
<reference evidence="4" key="1">
    <citation type="submission" date="2020-12" db="EMBL/GenBank/DDBJ databases">
        <title>Prauserella sp. ASG 168, a novel actinomycete isolated from cave rock.</title>
        <authorList>
            <person name="Suriyachadkun C."/>
        </authorList>
    </citation>
    <scope>NUCLEOTIDE SEQUENCE</scope>
    <source>
        <strain evidence="4">ASG 168</strain>
    </source>
</reference>
<dbReference type="AlphaFoldDB" id="A0A934QZ73"/>
<evidence type="ECO:0000259" key="3">
    <source>
        <dbReference type="PROSITE" id="PS50937"/>
    </source>
</evidence>
<dbReference type="Gene3D" id="1.10.1660.10">
    <property type="match status" value="1"/>
</dbReference>
<dbReference type="SMART" id="SM00422">
    <property type="entry name" value="HTH_MERR"/>
    <property type="match status" value="1"/>
</dbReference>
<dbReference type="PANTHER" id="PTHR30204:SF93">
    <property type="entry name" value="HTH MERR-TYPE DOMAIN-CONTAINING PROTEIN"/>
    <property type="match status" value="1"/>
</dbReference>
<dbReference type="Proteomes" id="UP000635245">
    <property type="component" value="Unassembled WGS sequence"/>
</dbReference>
<dbReference type="InterPro" id="IPR000551">
    <property type="entry name" value="MerR-type_HTH_dom"/>
</dbReference>
<evidence type="ECO:0000313" key="5">
    <source>
        <dbReference type="Proteomes" id="UP000635245"/>
    </source>
</evidence>